<dbReference type="Pfam" id="PF00023">
    <property type="entry name" value="Ank"/>
    <property type="match status" value="1"/>
</dbReference>
<evidence type="ECO:0000256" key="3">
    <source>
        <dbReference type="PROSITE-ProRule" id="PRU00023"/>
    </source>
</evidence>
<dbReference type="PANTHER" id="PTHR24198:SF165">
    <property type="entry name" value="ANKYRIN REPEAT-CONTAINING PROTEIN-RELATED"/>
    <property type="match status" value="1"/>
</dbReference>
<organism evidence="4 5">
    <name type="scientific">Thraustotheca clavata</name>
    <dbReference type="NCBI Taxonomy" id="74557"/>
    <lineage>
        <taxon>Eukaryota</taxon>
        <taxon>Sar</taxon>
        <taxon>Stramenopiles</taxon>
        <taxon>Oomycota</taxon>
        <taxon>Saprolegniomycetes</taxon>
        <taxon>Saprolegniales</taxon>
        <taxon>Achlyaceae</taxon>
        <taxon>Thraustotheca</taxon>
    </lineage>
</organism>
<keyword evidence="1" id="KW-0677">Repeat</keyword>
<reference evidence="4 5" key="1">
    <citation type="journal article" date="2014" name="Genome Biol. Evol.">
        <title>The secreted proteins of Achlya hypogyna and Thraustotheca clavata identify the ancestral oomycete secretome and reveal gene acquisitions by horizontal gene transfer.</title>
        <authorList>
            <person name="Misner I."/>
            <person name="Blouin N."/>
            <person name="Leonard G."/>
            <person name="Richards T.A."/>
            <person name="Lane C.E."/>
        </authorList>
    </citation>
    <scope>NUCLEOTIDE SEQUENCE [LARGE SCALE GENOMIC DNA]</scope>
    <source>
        <strain evidence="4 5">ATCC 34112</strain>
    </source>
</reference>
<sequence length="167" mass="18147">MLEAGCKIDLTNNHGRTPLHLAASKGHEKVVELLLSKGASTGFKDNNGISAQRLAAENCQTSTPELINSHEKAVDLKEISTNPTSDNSSHVQHQIVPSKRINLIPVSQARGVDPNSLLETDDTILHLAVRANRKDVINFMLNVSGVNGIIPSIDLTSLEVAWVWQML</sequence>
<evidence type="ECO:0000313" key="4">
    <source>
        <dbReference type="EMBL" id="OQS07537.1"/>
    </source>
</evidence>
<keyword evidence="5" id="KW-1185">Reference proteome</keyword>
<accession>A0A1W0AB40</accession>
<dbReference type="AlphaFoldDB" id="A0A1W0AB40"/>
<evidence type="ECO:0000256" key="1">
    <source>
        <dbReference type="ARBA" id="ARBA00022737"/>
    </source>
</evidence>
<gene>
    <name evidence="4" type="ORF">THRCLA_20136</name>
</gene>
<dbReference type="PROSITE" id="PS50297">
    <property type="entry name" value="ANK_REP_REGION"/>
    <property type="match status" value="1"/>
</dbReference>
<dbReference type="Gene3D" id="1.25.40.20">
    <property type="entry name" value="Ankyrin repeat-containing domain"/>
    <property type="match status" value="1"/>
</dbReference>
<dbReference type="STRING" id="74557.A0A1W0AB40"/>
<comment type="caution">
    <text evidence="4">The sequence shown here is derived from an EMBL/GenBank/DDBJ whole genome shotgun (WGS) entry which is preliminary data.</text>
</comment>
<evidence type="ECO:0000256" key="2">
    <source>
        <dbReference type="ARBA" id="ARBA00023043"/>
    </source>
</evidence>
<protein>
    <submittedName>
        <fullName evidence="4">Uncharacterized protein</fullName>
    </submittedName>
</protein>
<evidence type="ECO:0000313" key="5">
    <source>
        <dbReference type="Proteomes" id="UP000243217"/>
    </source>
</evidence>
<name>A0A1W0AB40_9STRA</name>
<dbReference type="PANTHER" id="PTHR24198">
    <property type="entry name" value="ANKYRIN REPEAT AND PROTEIN KINASE DOMAIN-CONTAINING PROTEIN"/>
    <property type="match status" value="1"/>
</dbReference>
<dbReference type="InterPro" id="IPR002110">
    <property type="entry name" value="Ankyrin_rpt"/>
</dbReference>
<proteinExistence type="predicted"/>
<dbReference type="EMBL" id="JNBS01000231">
    <property type="protein sequence ID" value="OQS07537.1"/>
    <property type="molecule type" value="Genomic_DNA"/>
</dbReference>
<dbReference type="PROSITE" id="PS50088">
    <property type="entry name" value="ANK_REPEAT"/>
    <property type="match status" value="1"/>
</dbReference>
<dbReference type="SMART" id="SM00248">
    <property type="entry name" value="ANK"/>
    <property type="match status" value="2"/>
</dbReference>
<dbReference type="Proteomes" id="UP000243217">
    <property type="component" value="Unassembled WGS sequence"/>
</dbReference>
<dbReference type="OrthoDB" id="59416at2759"/>
<dbReference type="InterPro" id="IPR036770">
    <property type="entry name" value="Ankyrin_rpt-contain_sf"/>
</dbReference>
<feature type="repeat" description="ANK" evidence="3">
    <location>
        <begin position="14"/>
        <end position="46"/>
    </location>
</feature>
<keyword evidence="2 3" id="KW-0040">ANK repeat</keyword>
<dbReference type="SUPFAM" id="SSF48403">
    <property type="entry name" value="Ankyrin repeat"/>
    <property type="match status" value="1"/>
</dbReference>